<evidence type="ECO:0000256" key="1">
    <source>
        <dbReference type="ARBA" id="ARBA00001917"/>
    </source>
</evidence>
<dbReference type="Proteomes" id="UP001170624">
    <property type="component" value="Unassembled WGS sequence"/>
</dbReference>
<evidence type="ECO:0000313" key="16">
    <source>
        <dbReference type="Proteomes" id="UP001170624"/>
    </source>
</evidence>
<dbReference type="GO" id="GO:0010181">
    <property type="term" value="F:FMN binding"/>
    <property type="evidence" value="ECO:0007669"/>
    <property type="project" value="UniProtKB-UniRule"/>
</dbReference>
<comment type="catalytic activity">
    <reaction evidence="10">
        <text>5,6-dihydrouridine(20) in tRNA + NADP(+) = uridine(20) in tRNA + NADPH + H(+)</text>
        <dbReference type="Rhea" id="RHEA:53336"/>
        <dbReference type="Rhea" id="RHEA-COMP:13533"/>
        <dbReference type="Rhea" id="RHEA-COMP:13534"/>
        <dbReference type="ChEBI" id="CHEBI:15378"/>
        <dbReference type="ChEBI" id="CHEBI:57783"/>
        <dbReference type="ChEBI" id="CHEBI:58349"/>
        <dbReference type="ChEBI" id="CHEBI:65315"/>
        <dbReference type="ChEBI" id="CHEBI:74443"/>
        <dbReference type="EC" id="1.3.1.91"/>
    </reaction>
</comment>
<evidence type="ECO:0000256" key="9">
    <source>
        <dbReference type="ARBA" id="ARBA00058013"/>
    </source>
</evidence>
<dbReference type="EMBL" id="JAUOPU010000027">
    <property type="protein sequence ID" value="MDO6544618.1"/>
    <property type="molecule type" value="Genomic_DNA"/>
</dbReference>
<dbReference type="AlphaFoldDB" id="A0AAW7YBE3"/>
<keyword evidence="7 10" id="KW-0694">RNA-binding</keyword>
<comment type="similarity">
    <text evidence="10">Belongs to the Dus family. DusA subfamily.</text>
</comment>
<evidence type="ECO:0000256" key="4">
    <source>
        <dbReference type="ARBA" id="ARBA00022643"/>
    </source>
</evidence>
<evidence type="ECO:0000256" key="13">
    <source>
        <dbReference type="PIRSR" id="PIRSR006621-2"/>
    </source>
</evidence>
<feature type="active site" description="Proton donor" evidence="10 12">
    <location>
        <position position="113"/>
    </location>
</feature>
<feature type="binding site" evidence="10 13">
    <location>
        <begin position="225"/>
        <end position="227"/>
    </location>
    <ligand>
        <name>FMN</name>
        <dbReference type="ChEBI" id="CHEBI:58210"/>
    </ligand>
</feature>
<comment type="caution">
    <text evidence="15">The sequence shown here is derived from an EMBL/GenBank/DDBJ whole genome shotgun (WGS) entry which is preliminary data.</text>
</comment>
<feature type="site" description="Interacts with tRNA; defines subfamily-specific binding signature" evidence="10">
    <location>
        <position position="197"/>
    </location>
</feature>
<keyword evidence="13" id="KW-0547">Nucleotide-binding</keyword>
<sequence length="346" mass="38934">MPNSAVASCDDLHTELTHKEEFPSCRFSVAPMLDWTDRHCRYFHRLMSDHALLYTEMVTTGAIIHGKGDFLAYNEEEHPLALQLGGSNPADLARCAKLAQERGYDEINLNVGCPSDRVQNGMFGACLMGEADLVAQSIAAMREVVDIPVTVKTRIGIDEQDSYEFLTHFISTVSEKSGCDDFTIHARKAWLKGLSPKENREIPPLDYPRVYQLKQDFPHLKMALNGGIKTFDEMDEHLKHLDGVMVGREAYQNPYIMAQVDQRLFGSTKPIIKQRELVEAMYPYIERQLANGSYLGHISRHMLGLFQGLPGARQWRRHISENAHKAGAGIEVLQQAVAKIPAELDV</sequence>
<feature type="binding site" evidence="10">
    <location>
        <begin position="31"/>
        <end position="33"/>
    </location>
    <ligand>
        <name>FMN</name>
        <dbReference type="ChEBI" id="CHEBI:58210"/>
    </ligand>
</feature>
<evidence type="ECO:0000256" key="7">
    <source>
        <dbReference type="ARBA" id="ARBA00022884"/>
    </source>
</evidence>
<evidence type="ECO:0000256" key="10">
    <source>
        <dbReference type="HAMAP-Rule" id="MF_02041"/>
    </source>
</evidence>
<evidence type="ECO:0000256" key="5">
    <source>
        <dbReference type="ARBA" id="ARBA00022694"/>
    </source>
</evidence>
<feature type="site" description="Interacts with tRNA; defines subfamily-specific binding signature" evidence="10">
    <location>
        <position position="313"/>
    </location>
</feature>
<feature type="binding site" evidence="10 13">
    <location>
        <position position="83"/>
    </location>
    <ligand>
        <name>FMN</name>
        <dbReference type="ChEBI" id="CHEBI:58210"/>
    </ligand>
</feature>
<dbReference type="PANTHER" id="PTHR42907">
    <property type="entry name" value="FMN-LINKED OXIDOREDUCTASES SUPERFAMILY PROTEIN"/>
    <property type="match status" value="1"/>
</dbReference>
<feature type="binding site" evidence="10 13">
    <location>
        <position position="152"/>
    </location>
    <ligand>
        <name>FMN</name>
        <dbReference type="ChEBI" id="CHEBI:58210"/>
    </ligand>
</feature>
<dbReference type="NCBIfam" id="TIGR00742">
    <property type="entry name" value="yjbN"/>
    <property type="match status" value="1"/>
</dbReference>
<keyword evidence="4 10" id="KW-0288">FMN</keyword>
<dbReference type="GO" id="GO:0102264">
    <property type="term" value="F:tRNA-dihydrouridine20 synthase activity"/>
    <property type="evidence" value="ECO:0007669"/>
    <property type="project" value="UniProtKB-EC"/>
</dbReference>
<comment type="catalytic activity">
    <reaction evidence="10">
        <text>5,6-dihydrouridine(20a) in tRNA + NAD(+) = uridine(20a) in tRNA + NADH + H(+)</text>
        <dbReference type="Rhea" id="RHEA:53348"/>
        <dbReference type="Rhea" id="RHEA-COMP:13535"/>
        <dbReference type="Rhea" id="RHEA-COMP:13536"/>
        <dbReference type="ChEBI" id="CHEBI:15378"/>
        <dbReference type="ChEBI" id="CHEBI:57540"/>
        <dbReference type="ChEBI" id="CHEBI:57945"/>
        <dbReference type="ChEBI" id="CHEBI:65315"/>
        <dbReference type="ChEBI" id="CHEBI:74443"/>
    </reaction>
</comment>
<name>A0AAW7YBE3_9GAMM</name>
<evidence type="ECO:0000256" key="3">
    <source>
        <dbReference type="ARBA" id="ARBA00022630"/>
    </source>
</evidence>
<dbReference type="HAMAP" id="MF_02041">
    <property type="entry name" value="DusA_subfam"/>
    <property type="match status" value="1"/>
</dbReference>
<comment type="function">
    <text evidence="9 10">Catalyzes the synthesis of 5,6-dihydrouridine (D), a modified base found in the D-loop of most tRNAs, via the reduction of the C5-C6 double bond in target uridines. Specifically modifies U20 and U20a in tRNAs.</text>
</comment>
<feature type="site" description="Interacts with tRNA" evidence="10">
    <location>
        <position position="200"/>
    </location>
</feature>
<comment type="catalytic activity">
    <reaction evidence="10">
        <text>5,6-dihydrouridine(20a) in tRNA + NADP(+) = uridine(20a) in tRNA + NADPH + H(+)</text>
        <dbReference type="Rhea" id="RHEA:53344"/>
        <dbReference type="Rhea" id="RHEA-COMP:13535"/>
        <dbReference type="Rhea" id="RHEA-COMP:13536"/>
        <dbReference type="ChEBI" id="CHEBI:15378"/>
        <dbReference type="ChEBI" id="CHEBI:57783"/>
        <dbReference type="ChEBI" id="CHEBI:58349"/>
        <dbReference type="ChEBI" id="CHEBI:65315"/>
        <dbReference type="ChEBI" id="CHEBI:74443"/>
    </reaction>
</comment>
<comment type="similarity">
    <text evidence="11">Belongs to the dus family.</text>
</comment>
<dbReference type="InterPro" id="IPR004653">
    <property type="entry name" value="DusA"/>
</dbReference>
<dbReference type="GO" id="GO:0000049">
    <property type="term" value="F:tRNA binding"/>
    <property type="evidence" value="ECO:0007669"/>
    <property type="project" value="UniProtKB-UniRule"/>
</dbReference>
<evidence type="ECO:0000259" key="14">
    <source>
        <dbReference type="Pfam" id="PF01207"/>
    </source>
</evidence>
<dbReference type="PIRSF" id="PIRSF006621">
    <property type="entry name" value="Dus"/>
    <property type="match status" value="1"/>
</dbReference>
<dbReference type="Gene3D" id="1.20.120.1460">
    <property type="match status" value="1"/>
</dbReference>
<feature type="site" description="Interacts with tRNA; defines subfamily-specific binding signature" evidence="10">
    <location>
        <position position="316"/>
    </location>
</feature>
<evidence type="ECO:0000256" key="12">
    <source>
        <dbReference type="PIRSR" id="PIRSR006621-1"/>
    </source>
</evidence>
<dbReference type="NCBIfam" id="NF008774">
    <property type="entry name" value="PRK11815.1"/>
    <property type="match status" value="1"/>
</dbReference>
<comment type="cofactor">
    <cofactor evidence="1 10 11 13">
        <name>FMN</name>
        <dbReference type="ChEBI" id="CHEBI:58210"/>
    </cofactor>
</comment>
<dbReference type="InterPro" id="IPR013785">
    <property type="entry name" value="Aldolase_TIM"/>
</dbReference>
<dbReference type="InterPro" id="IPR001269">
    <property type="entry name" value="DUS_fam"/>
</dbReference>
<dbReference type="Gene3D" id="3.20.20.70">
    <property type="entry name" value="Aldolase class I"/>
    <property type="match status" value="1"/>
</dbReference>
<keyword evidence="3 10" id="KW-0285">Flavoprotein</keyword>
<keyword evidence="8 10" id="KW-0560">Oxidoreductase</keyword>
<dbReference type="Pfam" id="PF01207">
    <property type="entry name" value="Dus"/>
    <property type="match status" value="1"/>
</dbReference>
<keyword evidence="2 10" id="KW-0820">tRNA-binding</keyword>
<comment type="catalytic activity">
    <reaction evidence="10">
        <text>5,6-dihydrouridine(20) in tRNA + NAD(+) = uridine(20) in tRNA + NADH + H(+)</text>
        <dbReference type="Rhea" id="RHEA:53340"/>
        <dbReference type="Rhea" id="RHEA-COMP:13533"/>
        <dbReference type="Rhea" id="RHEA-COMP:13534"/>
        <dbReference type="ChEBI" id="CHEBI:15378"/>
        <dbReference type="ChEBI" id="CHEBI:57540"/>
        <dbReference type="ChEBI" id="CHEBI:57945"/>
        <dbReference type="ChEBI" id="CHEBI:65315"/>
        <dbReference type="ChEBI" id="CHEBI:74443"/>
        <dbReference type="EC" id="1.3.1.91"/>
    </reaction>
</comment>
<organism evidence="15 16">
    <name type="scientific">Photobacterium sanguinicancri</name>
    <dbReference type="NCBI Taxonomy" id="875932"/>
    <lineage>
        <taxon>Bacteria</taxon>
        <taxon>Pseudomonadati</taxon>
        <taxon>Pseudomonadota</taxon>
        <taxon>Gammaproteobacteria</taxon>
        <taxon>Vibrionales</taxon>
        <taxon>Vibrionaceae</taxon>
        <taxon>Photobacterium</taxon>
    </lineage>
</organism>
<dbReference type="EC" id="1.3.1.91" evidence="10"/>
<proteinExistence type="inferred from homology"/>
<dbReference type="RefSeq" id="WP_303501001.1">
    <property type="nucleotide sequence ID" value="NZ_JAUOPU010000027.1"/>
</dbReference>
<reference evidence="15" key="1">
    <citation type="submission" date="2023-07" db="EMBL/GenBank/DDBJ databases">
        <title>Genome content predicts the carbon catabolic preferences of heterotrophic bacteria.</title>
        <authorList>
            <person name="Gralka M."/>
        </authorList>
    </citation>
    <scope>NUCLEOTIDE SEQUENCE</scope>
    <source>
        <strain evidence="15">G2M05</strain>
    </source>
</reference>
<keyword evidence="5 10" id="KW-0819">tRNA processing</keyword>
<dbReference type="InterPro" id="IPR018517">
    <property type="entry name" value="tRNA_hU_synthase_CS"/>
</dbReference>
<feature type="domain" description="DUS-like FMN-binding" evidence="14">
    <location>
        <begin position="29"/>
        <end position="336"/>
    </location>
</feature>
<dbReference type="PANTHER" id="PTHR42907:SF1">
    <property type="entry name" value="FMN-LINKED OXIDOREDUCTASES SUPERFAMILY PROTEIN"/>
    <property type="match status" value="1"/>
</dbReference>
<dbReference type="InterPro" id="IPR035587">
    <property type="entry name" value="DUS-like_FMN-bd"/>
</dbReference>
<evidence type="ECO:0000256" key="8">
    <source>
        <dbReference type="ARBA" id="ARBA00023002"/>
    </source>
</evidence>
<dbReference type="PROSITE" id="PS01136">
    <property type="entry name" value="UPF0034"/>
    <property type="match status" value="1"/>
</dbReference>
<evidence type="ECO:0000313" key="15">
    <source>
        <dbReference type="EMBL" id="MDO6544618.1"/>
    </source>
</evidence>
<evidence type="ECO:0000256" key="11">
    <source>
        <dbReference type="PIRNR" id="PIRNR006621"/>
    </source>
</evidence>
<evidence type="ECO:0000256" key="6">
    <source>
        <dbReference type="ARBA" id="ARBA00022857"/>
    </source>
</evidence>
<dbReference type="GO" id="GO:0050660">
    <property type="term" value="F:flavin adenine dinucleotide binding"/>
    <property type="evidence" value="ECO:0007669"/>
    <property type="project" value="InterPro"/>
</dbReference>
<gene>
    <name evidence="10 15" type="primary">dusA</name>
    <name evidence="15" type="ORF">Q4568_18935</name>
</gene>
<dbReference type="CDD" id="cd02801">
    <property type="entry name" value="DUS_like_FMN"/>
    <property type="match status" value="1"/>
</dbReference>
<feature type="site" description="Interacts with tRNA" evidence="10">
    <location>
        <position position="110"/>
    </location>
</feature>
<keyword evidence="6 10" id="KW-0521">NADP</keyword>
<accession>A0AAW7YBE3</accession>
<feature type="binding site" evidence="10 13">
    <location>
        <begin position="247"/>
        <end position="248"/>
    </location>
    <ligand>
        <name>FMN</name>
        <dbReference type="ChEBI" id="CHEBI:58210"/>
    </ligand>
</feature>
<evidence type="ECO:0000256" key="2">
    <source>
        <dbReference type="ARBA" id="ARBA00022555"/>
    </source>
</evidence>
<dbReference type="FunFam" id="1.20.120.1460:FF:000001">
    <property type="entry name" value="tRNA-dihydrouridine(20/20a) synthase"/>
    <property type="match status" value="1"/>
</dbReference>
<feature type="binding site" evidence="10 13">
    <location>
        <position position="185"/>
    </location>
    <ligand>
        <name>FMN</name>
        <dbReference type="ChEBI" id="CHEBI:58210"/>
    </ligand>
</feature>
<dbReference type="SUPFAM" id="SSF51395">
    <property type="entry name" value="FMN-linked oxidoreductases"/>
    <property type="match status" value="1"/>
</dbReference>
<dbReference type="FunFam" id="3.20.20.70:FF:000083">
    <property type="entry name" value="tRNA-dihydrouridine(20/20a) synthase"/>
    <property type="match status" value="1"/>
</dbReference>
<protein>
    <recommendedName>
        <fullName evidence="10">tRNA-dihydrouridine(20/20a) synthase</fullName>
        <ecNumber evidence="10">1.3.1.91</ecNumber>
    </recommendedName>
    <alternativeName>
        <fullName evidence="10">U20-specific dihydrouridine synthase</fullName>
        <shortName evidence="10">U20-specific Dus</shortName>
    </alternativeName>
    <alternativeName>
        <fullName evidence="10">tRNA-dihydrouridine synthase A</fullName>
    </alternativeName>
</protein>